<dbReference type="AlphaFoldDB" id="A0A0S4KY32"/>
<sequence>MALSQRSRRVAMIGSKVFWICLVVGWSIPAVGDRADAVQRETQEEKESRLKQQAKGGLFQRWAFDQDPLNQTPAGFLEMAVGKGRPVAWTVQTSMNAPSPPNVVAVSADCGVGPCYHLLIAKGLNYEYPDLSVRFRGSQGIGGIVFGVRDSENFYATVVDLATSTARVIRMMEGNEQVLAQTSVSLKNTEWHSLRAQRNTIISKDFIEMFVDGVLVLSVEDQTLGLGQVGLVAGGKASLSFDIFHAAPLFSHRPLSPPPAY</sequence>
<dbReference type="OrthoDB" id="9776436at2"/>
<dbReference type="Proteomes" id="UP000066284">
    <property type="component" value="Chromosome 1"/>
</dbReference>
<dbReference type="RefSeq" id="WP_062487373.1">
    <property type="nucleotide sequence ID" value="NZ_LN885086.1"/>
</dbReference>
<dbReference type="Gene3D" id="2.60.120.560">
    <property type="entry name" value="Exo-inulinase, domain 1"/>
    <property type="match status" value="1"/>
</dbReference>
<evidence type="ECO:0000313" key="2">
    <source>
        <dbReference type="Proteomes" id="UP000066284"/>
    </source>
</evidence>
<dbReference type="STRING" id="1715989.NITINOP_3261"/>
<keyword evidence="2" id="KW-1185">Reference proteome</keyword>
<evidence type="ECO:0008006" key="3">
    <source>
        <dbReference type="Google" id="ProtNLM"/>
    </source>
</evidence>
<proteinExistence type="predicted"/>
<name>A0A0S4KY32_9BACT</name>
<organism evidence="1 2">
    <name type="scientific">Candidatus Nitrospira inopinata</name>
    <dbReference type="NCBI Taxonomy" id="1715989"/>
    <lineage>
        <taxon>Bacteria</taxon>
        <taxon>Pseudomonadati</taxon>
        <taxon>Nitrospirota</taxon>
        <taxon>Nitrospiria</taxon>
        <taxon>Nitrospirales</taxon>
        <taxon>Nitrospiraceae</taxon>
        <taxon>Nitrospira</taxon>
    </lineage>
</organism>
<dbReference type="KEGG" id="nio:NITINOP_3261"/>
<protein>
    <recommendedName>
        <fullName evidence="3">3-keto-disaccharide hydrolase domain-containing protein</fullName>
    </recommendedName>
</protein>
<accession>A0A0S4KY32</accession>
<dbReference type="EMBL" id="LN885086">
    <property type="protein sequence ID" value="CUQ68233.1"/>
    <property type="molecule type" value="Genomic_DNA"/>
</dbReference>
<reference evidence="2" key="1">
    <citation type="submission" date="2015-09" db="EMBL/GenBank/DDBJ databases">
        <authorList>
            <person name="Daims H."/>
        </authorList>
    </citation>
    <scope>NUCLEOTIDE SEQUENCE [LARGE SCALE GENOMIC DNA]</scope>
</reference>
<gene>
    <name evidence="1" type="ORF">NITINOP_3261</name>
</gene>
<evidence type="ECO:0000313" key="1">
    <source>
        <dbReference type="EMBL" id="CUQ68233.1"/>
    </source>
</evidence>